<keyword evidence="4 10" id="KW-1003">Cell membrane</keyword>
<dbReference type="PANTHER" id="PTHR30413">
    <property type="entry name" value="INNER MEMBRANE TRANSPORT PERMEASE"/>
    <property type="match status" value="1"/>
</dbReference>
<evidence type="ECO:0000313" key="12">
    <source>
        <dbReference type="EMBL" id="EPY07910.1"/>
    </source>
</evidence>
<feature type="transmembrane region" description="Helical" evidence="10">
    <location>
        <begin position="221"/>
        <end position="242"/>
    </location>
</feature>
<dbReference type="PRINTS" id="PR00164">
    <property type="entry name" value="ABC2TRNSPORT"/>
</dbReference>
<evidence type="ECO:0000256" key="10">
    <source>
        <dbReference type="RuleBase" id="RU361157"/>
    </source>
</evidence>
<keyword evidence="5" id="KW-0762">Sugar transport</keyword>
<accession>S9UBR4</accession>
<organism evidence="12 13">
    <name type="scientific">Paenibacillus alvei TS-15</name>
    <dbReference type="NCBI Taxonomy" id="1117108"/>
    <lineage>
        <taxon>Bacteria</taxon>
        <taxon>Bacillati</taxon>
        <taxon>Bacillota</taxon>
        <taxon>Bacilli</taxon>
        <taxon>Bacillales</taxon>
        <taxon>Paenibacillaceae</taxon>
        <taxon>Paenibacillus</taxon>
    </lineage>
</organism>
<name>S9UBR4_PAEAL</name>
<evidence type="ECO:0000256" key="4">
    <source>
        <dbReference type="ARBA" id="ARBA00022475"/>
    </source>
</evidence>
<comment type="caution">
    <text evidence="12">The sequence shown here is derived from an EMBL/GenBank/DDBJ whole genome shotgun (WGS) entry which is preliminary data.</text>
</comment>
<dbReference type="Proteomes" id="UP000015344">
    <property type="component" value="Unassembled WGS sequence"/>
</dbReference>
<feature type="transmembrane region" description="Helical" evidence="10">
    <location>
        <begin position="21"/>
        <end position="43"/>
    </location>
</feature>
<evidence type="ECO:0000256" key="6">
    <source>
        <dbReference type="ARBA" id="ARBA00022692"/>
    </source>
</evidence>
<dbReference type="EMBL" id="ATMT01000028">
    <property type="protein sequence ID" value="EPY07910.1"/>
    <property type="molecule type" value="Genomic_DNA"/>
</dbReference>
<feature type="transmembrane region" description="Helical" evidence="10">
    <location>
        <begin position="135"/>
        <end position="161"/>
    </location>
</feature>
<keyword evidence="6 10" id="KW-0812">Transmembrane</keyword>
<evidence type="ECO:0000256" key="8">
    <source>
        <dbReference type="ARBA" id="ARBA00022989"/>
    </source>
</evidence>
<evidence type="ECO:0000313" key="13">
    <source>
        <dbReference type="Proteomes" id="UP000015344"/>
    </source>
</evidence>
<comment type="similarity">
    <text evidence="2 10">Belongs to the ABC-2 integral membrane protein family.</text>
</comment>
<protein>
    <recommendedName>
        <fullName evidence="10">Transport permease protein</fullName>
    </recommendedName>
</protein>
<keyword evidence="3 10" id="KW-0813">Transport</keyword>
<feature type="domain" description="ABC transmembrane type-2" evidence="11">
    <location>
        <begin position="24"/>
        <end position="245"/>
    </location>
</feature>
<dbReference type="PANTHER" id="PTHR30413:SF10">
    <property type="entry name" value="CAPSULE POLYSACCHARIDE EXPORT INNER-MEMBRANE PROTEIN CTRC"/>
    <property type="match status" value="1"/>
</dbReference>
<dbReference type="Pfam" id="PF01061">
    <property type="entry name" value="ABC2_membrane"/>
    <property type="match status" value="1"/>
</dbReference>
<evidence type="ECO:0000256" key="3">
    <source>
        <dbReference type="ARBA" id="ARBA00022448"/>
    </source>
</evidence>
<feature type="transmembrane region" description="Helical" evidence="10">
    <location>
        <begin position="63"/>
        <end position="80"/>
    </location>
</feature>
<dbReference type="GO" id="GO:0043190">
    <property type="term" value="C:ATP-binding cassette (ABC) transporter complex"/>
    <property type="evidence" value="ECO:0007669"/>
    <property type="project" value="InterPro"/>
</dbReference>
<evidence type="ECO:0000256" key="5">
    <source>
        <dbReference type="ARBA" id="ARBA00022597"/>
    </source>
</evidence>
<keyword evidence="8 10" id="KW-1133">Transmembrane helix</keyword>
<dbReference type="GO" id="GO:0140359">
    <property type="term" value="F:ABC-type transporter activity"/>
    <property type="evidence" value="ECO:0007669"/>
    <property type="project" value="InterPro"/>
</dbReference>
<reference evidence="12 13" key="1">
    <citation type="submission" date="2013-05" db="EMBL/GenBank/DDBJ databases">
        <authorList>
            <person name="Strain E.A."/>
            <person name="Brown E."/>
            <person name="Allard M.W."/>
            <person name="Luo Y.L."/>
        </authorList>
    </citation>
    <scope>NUCLEOTIDE SEQUENCE [LARGE SCALE GENOMIC DNA]</scope>
    <source>
        <strain evidence="12 13">TS-15</strain>
    </source>
</reference>
<evidence type="ECO:0000259" key="11">
    <source>
        <dbReference type="PROSITE" id="PS51012"/>
    </source>
</evidence>
<evidence type="ECO:0000256" key="2">
    <source>
        <dbReference type="ARBA" id="ARBA00007783"/>
    </source>
</evidence>
<dbReference type="InterPro" id="IPR013525">
    <property type="entry name" value="ABC2_TM"/>
</dbReference>
<evidence type="ECO:0000256" key="7">
    <source>
        <dbReference type="ARBA" id="ARBA00022903"/>
    </source>
</evidence>
<dbReference type="PATRIC" id="fig|1117108.3.peg.1375"/>
<comment type="subcellular location">
    <subcellularLocation>
        <location evidence="1 10">Cell membrane</location>
        <topology evidence="1 10">Multi-pass membrane protein</topology>
    </subcellularLocation>
</comment>
<proteinExistence type="inferred from homology"/>
<dbReference type="RefSeq" id="WP_021258815.1">
    <property type="nucleotide sequence ID" value="NZ_ATMT01000028.1"/>
</dbReference>
<feature type="transmembrane region" description="Helical" evidence="10">
    <location>
        <begin position="101"/>
        <end position="129"/>
    </location>
</feature>
<dbReference type="AlphaFoldDB" id="S9UBR4"/>
<evidence type="ECO:0000256" key="1">
    <source>
        <dbReference type="ARBA" id="ARBA00004651"/>
    </source>
</evidence>
<feature type="transmembrane region" description="Helical" evidence="10">
    <location>
        <begin position="168"/>
        <end position="187"/>
    </location>
</feature>
<keyword evidence="7" id="KW-0972">Capsule biogenesis/degradation</keyword>
<gene>
    <name evidence="12" type="ORF">PAALTS15_06689</name>
</gene>
<dbReference type="InterPro" id="IPR000412">
    <property type="entry name" value="ABC_2_transport"/>
</dbReference>
<dbReference type="eggNOG" id="COG1682">
    <property type="taxonomic scope" value="Bacteria"/>
</dbReference>
<keyword evidence="9 10" id="KW-0472">Membrane</keyword>
<sequence length="253" mass="29127">MRIPHLLWDMVKRDFKNKYAGSYFGFAWNLLSPFAFILIYTLVFSQIMSARLPNYSGQFDYSIYLSSGILAWTVFSNTIIRLQNCFIENSNIVKKIKFPKIFVPVSICLSSIIELLMNYSVFIIILIVIGKTITISLLYLLYLIFLMQILCLGIGLILSVLTVHFRDLTQLMSIFISIWFWMTPVVYVKEILPQQFKTIIEYNPVFPFISAFQNVIMDYSITNVVSTLLIAASFVIIGGIFYKVSSNDMADLL</sequence>
<dbReference type="GO" id="GO:0015920">
    <property type="term" value="P:lipopolysaccharide transport"/>
    <property type="evidence" value="ECO:0007669"/>
    <property type="project" value="TreeGrafter"/>
</dbReference>
<dbReference type="InterPro" id="IPR047817">
    <property type="entry name" value="ABC2_TM_bact-type"/>
</dbReference>
<dbReference type="PROSITE" id="PS51012">
    <property type="entry name" value="ABC_TM2"/>
    <property type="match status" value="1"/>
</dbReference>
<evidence type="ECO:0000256" key="9">
    <source>
        <dbReference type="ARBA" id="ARBA00023136"/>
    </source>
</evidence>